<proteinExistence type="predicted"/>
<reference evidence="13 14" key="1">
    <citation type="journal article" date="2016" name="Nat. Commun.">
        <title>Thousands of microbial genomes shed light on interconnected biogeochemical processes in an aquifer system.</title>
        <authorList>
            <person name="Anantharaman K."/>
            <person name="Brown C.T."/>
            <person name="Hug L.A."/>
            <person name="Sharon I."/>
            <person name="Castelle C.J."/>
            <person name="Probst A.J."/>
            <person name="Thomas B.C."/>
            <person name="Singh A."/>
            <person name="Wilkins M.J."/>
            <person name="Karaoz U."/>
            <person name="Brodie E.L."/>
            <person name="Williams K.H."/>
            <person name="Hubbard S.S."/>
            <person name="Banfield J.F."/>
        </authorList>
    </citation>
    <scope>NUCLEOTIDE SEQUENCE [LARGE SCALE GENOMIC DNA]</scope>
</reference>
<keyword evidence="6" id="KW-0560">Oxidoreductase</keyword>
<comment type="caution">
    <text evidence="13">The sequence shown here is derived from an EMBL/GenBank/DDBJ whole genome shotgun (WGS) entry which is preliminary data.</text>
</comment>
<dbReference type="PANTHER" id="PTHR35457:SF1">
    <property type="entry name" value="HEME A SYNTHASE"/>
    <property type="match status" value="1"/>
</dbReference>
<organism evidence="13 14">
    <name type="scientific">Candidatus Muproteobacteria bacterium RBG_16_65_34</name>
    <dbReference type="NCBI Taxonomy" id="1817760"/>
    <lineage>
        <taxon>Bacteria</taxon>
        <taxon>Pseudomonadati</taxon>
        <taxon>Pseudomonadota</taxon>
        <taxon>Candidatus Muproteobacteria</taxon>
    </lineage>
</organism>
<keyword evidence="2" id="KW-1003">Cell membrane</keyword>
<keyword evidence="3 12" id="KW-0812">Transmembrane</keyword>
<evidence type="ECO:0000256" key="4">
    <source>
        <dbReference type="ARBA" id="ARBA00022723"/>
    </source>
</evidence>
<dbReference type="EMBL" id="MFSU01000019">
    <property type="protein sequence ID" value="OGI48772.1"/>
    <property type="molecule type" value="Genomic_DNA"/>
</dbReference>
<keyword evidence="5 12" id="KW-1133">Transmembrane helix</keyword>
<evidence type="ECO:0000256" key="9">
    <source>
        <dbReference type="ARBA" id="ARBA00023136"/>
    </source>
</evidence>
<dbReference type="STRING" id="1817760.A2151_00270"/>
<keyword evidence="7" id="KW-0408">Iron</keyword>
<keyword evidence="8" id="KW-0350">Heme biosynthesis</keyword>
<evidence type="ECO:0000256" key="6">
    <source>
        <dbReference type="ARBA" id="ARBA00023002"/>
    </source>
</evidence>
<feature type="transmembrane region" description="Helical" evidence="12">
    <location>
        <begin position="179"/>
        <end position="199"/>
    </location>
</feature>
<feature type="transmembrane region" description="Helical" evidence="12">
    <location>
        <begin position="251"/>
        <end position="272"/>
    </location>
</feature>
<evidence type="ECO:0000256" key="11">
    <source>
        <dbReference type="ARBA" id="ARBA00023444"/>
    </source>
</evidence>
<evidence type="ECO:0000256" key="8">
    <source>
        <dbReference type="ARBA" id="ARBA00023133"/>
    </source>
</evidence>
<evidence type="ECO:0000256" key="10">
    <source>
        <dbReference type="ARBA" id="ARBA00023157"/>
    </source>
</evidence>
<feature type="transmembrane region" description="Helical" evidence="12">
    <location>
        <begin position="284"/>
        <end position="306"/>
    </location>
</feature>
<feature type="transmembrane region" description="Helical" evidence="12">
    <location>
        <begin position="110"/>
        <end position="131"/>
    </location>
</feature>
<evidence type="ECO:0000256" key="5">
    <source>
        <dbReference type="ARBA" id="ARBA00022989"/>
    </source>
</evidence>
<evidence type="ECO:0000313" key="14">
    <source>
        <dbReference type="Proteomes" id="UP000178885"/>
    </source>
</evidence>
<accession>A0A1F6TUN5</accession>
<keyword evidence="10" id="KW-1015">Disulfide bond</keyword>
<evidence type="ECO:0000256" key="7">
    <source>
        <dbReference type="ARBA" id="ARBA00023004"/>
    </source>
</evidence>
<gene>
    <name evidence="13" type="ORF">A2151_00270</name>
</gene>
<evidence type="ECO:0000256" key="1">
    <source>
        <dbReference type="ARBA" id="ARBA00004141"/>
    </source>
</evidence>
<keyword evidence="4" id="KW-0479">Metal-binding</keyword>
<name>A0A1F6TUN5_9PROT</name>
<protein>
    <recommendedName>
        <fullName evidence="15">Cytochrome C oxidase subunit I</fullName>
    </recommendedName>
</protein>
<dbReference type="Pfam" id="PF02628">
    <property type="entry name" value="COX15-CtaA"/>
    <property type="match status" value="1"/>
</dbReference>
<evidence type="ECO:0008006" key="15">
    <source>
        <dbReference type="Google" id="ProtNLM"/>
    </source>
</evidence>
<evidence type="ECO:0000256" key="12">
    <source>
        <dbReference type="SAM" id="Phobius"/>
    </source>
</evidence>
<evidence type="ECO:0000313" key="13">
    <source>
        <dbReference type="EMBL" id="OGI48772.1"/>
    </source>
</evidence>
<evidence type="ECO:0000256" key="2">
    <source>
        <dbReference type="ARBA" id="ARBA00022475"/>
    </source>
</evidence>
<feature type="transmembrane region" description="Helical" evidence="12">
    <location>
        <begin position="78"/>
        <end position="98"/>
    </location>
</feature>
<dbReference type="AlphaFoldDB" id="A0A1F6TUN5"/>
<sequence length="338" mass="37397">MLSRSRHAKFFRLALYAALLAYVSVLFAAYTRLSQAGLGCPDWPGCYGKLFAPLTAQDLQAAPLEPPKPEDRAWKEMVQRYIAGAMGLMMIRLAALGWRLKKHKRSQQVLIPATVLVLVFALTLAGLLTMGKQFKPLVMMMQLLGGMTILALLWWIAMREQRFWRSVAPSRTARSLRPRVVIALALVAFQIVLGGWSMVNYAGLACPDFPTCQGVWWPEMDFLDAFALWRDVGLDYEGGLLNLLGATAVHMAHRVGALITLLYVGWLALRVLRVGFEESLCRYGMLVLAILLAESALGVVEVVAHLPLAVAVAHHGMAALLLLSLVTLYHVVRPPRTP</sequence>
<dbReference type="GO" id="GO:0006784">
    <property type="term" value="P:heme A biosynthetic process"/>
    <property type="evidence" value="ECO:0007669"/>
    <property type="project" value="InterPro"/>
</dbReference>
<dbReference type="InterPro" id="IPR050450">
    <property type="entry name" value="COX15/CtaA_HemeA_synthase"/>
</dbReference>
<dbReference type="GO" id="GO:0046872">
    <property type="term" value="F:metal ion binding"/>
    <property type="evidence" value="ECO:0007669"/>
    <property type="project" value="UniProtKB-KW"/>
</dbReference>
<feature type="transmembrane region" description="Helical" evidence="12">
    <location>
        <begin position="137"/>
        <end position="158"/>
    </location>
</feature>
<comment type="subcellular location">
    <subcellularLocation>
        <location evidence="1">Membrane</location>
        <topology evidence="1">Multi-pass membrane protein</topology>
    </subcellularLocation>
</comment>
<evidence type="ECO:0000256" key="3">
    <source>
        <dbReference type="ARBA" id="ARBA00022692"/>
    </source>
</evidence>
<dbReference type="Proteomes" id="UP000178885">
    <property type="component" value="Unassembled WGS sequence"/>
</dbReference>
<feature type="transmembrane region" description="Helical" evidence="12">
    <location>
        <begin position="312"/>
        <end position="332"/>
    </location>
</feature>
<dbReference type="InterPro" id="IPR003780">
    <property type="entry name" value="COX15/CtaA_fam"/>
</dbReference>
<comment type="pathway">
    <text evidence="11">Porphyrin-containing compound metabolism.</text>
</comment>
<keyword evidence="9 12" id="KW-0472">Membrane</keyword>
<dbReference type="PANTHER" id="PTHR35457">
    <property type="entry name" value="HEME A SYNTHASE"/>
    <property type="match status" value="1"/>
</dbReference>
<dbReference type="GO" id="GO:0016491">
    <property type="term" value="F:oxidoreductase activity"/>
    <property type="evidence" value="ECO:0007669"/>
    <property type="project" value="UniProtKB-KW"/>
</dbReference>
<dbReference type="GO" id="GO:0016020">
    <property type="term" value="C:membrane"/>
    <property type="evidence" value="ECO:0007669"/>
    <property type="project" value="UniProtKB-SubCell"/>
</dbReference>